<organism evidence="1">
    <name type="scientific">Siphoviridae sp. ct0106</name>
    <dbReference type="NCBI Taxonomy" id="2825290"/>
    <lineage>
        <taxon>Viruses</taxon>
        <taxon>Duplodnaviria</taxon>
        <taxon>Heunggongvirae</taxon>
        <taxon>Uroviricota</taxon>
        <taxon>Caudoviricetes</taxon>
    </lineage>
</organism>
<accession>A0A8S5P542</accession>
<reference evidence="1" key="1">
    <citation type="journal article" date="2021" name="Proc. Natl. Acad. Sci. U.S.A.">
        <title>A Catalog of Tens of Thousands of Viruses from Human Metagenomes Reveals Hidden Associations with Chronic Diseases.</title>
        <authorList>
            <person name="Tisza M.J."/>
            <person name="Buck C.B."/>
        </authorList>
    </citation>
    <scope>NUCLEOTIDE SEQUENCE</scope>
    <source>
        <strain evidence="1">Ct0106</strain>
    </source>
</reference>
<sequence>MGDNTSNLAVDAFKVKLGLLKETWMELRDCESLELGDPFIDEAWNAYLSARIDAENAITDLARELAGFYVLAQISNVHVGGVE</sequence>
<protein>
    <submittedName>
        <fullName evidence="1">Uncharacterized protein</fullName>
    </submittedName>
</protein>
<evidence type="ECO:0000313" key="1">
    <source>
        <dbReference type="EMBL" id="DAE02130.1"/>
    </source>
</evidence>
<name>A0A8S5P542_9CAUD</name>
<proteinExistence type="predicted"/>
<dbReference type="EMBL" id="BK015341">
    <property type="protein sequence ID" value="DAE02130.1"/>
    <property type="molecule type" value="Genomic_DNA"/>
</dbReference>